<proteinExistence type="predicted"/>
<sequence length="339" mass="35494">AEFCERPDGEGYAVSATGEAQPDIPGINSNLIVSYNDGAFTAEVTADYSRGMLSGQVNAGVTNRTVGEDGELTDTANPDNPLIVYGGGSLTIQIAPWLQGTAGVQFAPNGEINVTGEIGLPGELEIFPRSEINKSIFNIAVQIPIIPGILAEIGGGLSAQAGIGPGVIDELRLGIEYNPAREEDTRVTGDAHLNIPADAGLRLSVRAGIGLGVTGLSATGGLEIGGTLGIEGAAEAGVHVDWTPGAGLDLTADLAVHAQPSFKFDISGYVSVRALGFSVYDERWELASFQFGSDLRFGIRMPIHYHEGEPFNVSLDDVEFEVPDIDTSEMLRGLISRIA</sequence>
<feature type="non-terminal residue" evidence="1">
    <location>
        <position position="1"/>
    </location>
</feature>
<organism evidence="1">
    <name type="scientific">hydrothermal vent metagenome</name>
    <dbReference type="NCBI Taxonomy" id="652676"/>
    <lineage>
        <taxon>unclassified sequences</taxon>
        <taxon>metagenomes</taxon>
        <taxon>ecological metagenomes</taxon>
    </lineage>
</organism>
<evidence type="ECO:0000313" key="1">
    <source>
        <dbReference type="EMBL" id="VAX10391.1"/>
    </source>
</evidence>
<protein>
    <submittedName>
        <fullName evidence="1">Uncharacterized protein</fullName>
    </submittedName>
</protein>
<dbReference type="AlphaFoldDB" id="A0A3B1B804"/>
<dbReference type="EMBL" id="UOFY01000049">
    <property type="protein sequence ID" value="VAX10391.1"/>
    <property type="molecule type" value="Genomic_DNA"/>
</dbReference>
<name>A0A3B1B804_9ZZZZ</name>
<reference evidence="1" key="1">
    <citation type="submission" date="2018-06" db="EMBL/GenBank/DDBJ databases">
        <authorList>
            <person name="Zhirakovskaya E."/>
        </authorList>
    </citation>
    <scope>NUCLEOTIDE SEQUENCE</scope>
</reference>
<gene>
    <name evidence="1" type="ORF">MNBD_GAMMA25-1432</name>
</gene>
<accession>A0A3B1B804</accession>